<dbReference type="GO" id="GO:0046464">
    <property type="term" value="P:acylglycerol catabolic process"/>
    <property type="evidence" value="ECO:0007669"/>
    <property type="project" value="TreeGrafter"/>
</dbReference>
<proteinExistence type="predicted"/>
<dbReference type="AlphaFoldDB" id="A0A4R6VVI1"/>
<dbReference type="GO" id="GO:0016020">
    <property type="term" value="C:membrane"/>
    <property type="evidence" value="ECO:0007669"/>
    <property type="project" value="TreeGrafter"/>
</dbReference>
<comment type="caution">
    <text evidence="2">The sequence shown here is derived from an EMBL/GenBank/DDBJ whole genome shotgun (WGS) entry which is preliminary data.</text>
</comment>
<dbReference type="Proteomes" id="UP000295391">
    <property type="component" value="Unassembled WGS sequence"/>
</dbReference>
<accession>A0A4R6VVI1</accession>
<dbReference type="InterPro" id="IPR000073">
    <property type="entry name" value="AB_hydrolase_1"/>
</dbReference>
<dbReference type="InterPro" id="IPR050266">
    <property type="entry name" value="AB_hydrolase_sf"/>
</dbReference>
<dbReference type="Pfam" id="PF00561">
    <property type="entry name" value="Abhydrolase_1"/>
    <property type="match status" value="1"/>
</dbReference>
<evidence type="ECO:0000259" key="1">
    <source>
        <dbReference type="Pfam" id="PF00561"/>
    </source>
</evidence>
<sequence length="266" mass="29650">MYDFFNQLREEKPNMQANKFRWVKAPFLIAMLWQLSACSAPAKPQRIQVEDWSIHIECAGPRESGTTIWLEHGIGKNANSTTWDKVFPKLARTHHVCRYDRPGAGKSPSASSYGPETFAKHIAALMIAVNANDQLILVGHSFGGYTARHIAQSQPKRIKHIILLDALSETLGFRAATNVKEWKDVPTGNEPIDAEKFEAALSPNLAMPVTILTRGQNLSENWLKSQQNLLKLSKISSQIIVEKSGHMIPLDAPQIVIRTIEAAAQH</sequence>
<dbReference type="SUPFAM" id="SSF53474">
    <property type="entry name" value="alpha/beta-Hydrolases"/>
    <property type="match status" value="1"/>
</dbReference>
<name>A0A4R6VVI1_9HYPH</name>
<evidence type="ECO:0000313" key="3">
    <source>
        <dbReference type="Proteomes" id="UP000295391"/>
    </source>
</evidence>
<gene>
    <name evidence="2" type="ORF">ATL17_1547</name>
</gene>
<dbReference type="PANTHER" id="PTHR43798">
    <property type="entry name" value="MONOACYLGLYCEROL LIPASE"/>
    <property type="match status" value="1"/>
</dbReference>
<dbReference type="InterPro" id="IPR029058">
    <property type="entry name" value="AB_hydrolase_fold"/>
</dbReference>
<feature type="domain" description="AB hydrolase-1" evidence="1">
    <location>
        <begin position="70"/>
        <end position="205"/>
    </location>
</feature>
<dbReference type="PANTHER" id="PTHR43798:SF5">
    <property type="entry name" value="MONOACYLGLYCEROL LIPASE ABHD6"/>
    <property type="match status" value="1"/>
</dbReference>
<dbReference type="Gene3D" id="3.40.50.1820">
    <property type="entry name" value="alpha/beta hydrolase"/>
    <property type="match status" value="1"/>
</dbReference>
<protein>
    <submittedName>
        <fullName evidence="2">Alpha/beta hydrolase family protein</fullName>
    </submittedName>
</protein>
<reference evidence="2 3" key="1">
    <citation type="submission" date="2019-03" db="EMBL/GenBank/DDBJ databases">
        <title>Genomic Encyclopedia of Type Strains, Phase III (KMG-III): the genomes of soil and plant-associated and newly described type strains.</title>
        <authorList>
            <person name="Whitman W."/>
        </authorList>
    </citation>
    <scope>NUCLEOTIDE SEQUENCE [LARGE SCALE GENOMIC DNA]</scope>
    <source>
        <strain evidence="2 3">CGMCC 1.7002</strain>
    </source>
</reference>
<evidence type="ECO:0000313" key="2">
    <source>
        <dbReference type="EMBL" id="TDQ67531.1"/>
    </source>
</evidence>
<organism evidence="2 3">
    <name type="scientific">Maritalea mobilis</name>
    <dbReference type="NCBI Taxonomy" id="483324"/>
    <lineage>
        <taxon>Bacteria</taxon>
        <taxon>Pseudomonadati</taxon>
        <taxon>Pseudomonadota</taxon>
        <taxon>Alphaproteobacteria</taxon>
        <taxon>Hyphomicrobiales</taxon>
        <taxon>Devosiaceae</taxon>
        <taxon>Maritalea</taxon>
    </lineage>
</organism>
<dbReference type="PRINTS" id="PR00111">
    <property type="entry name" value="ABHYDROLASE"/>
</dbReference>
<dbReference type="EMBL" id="SNYR01000001">
    <property type="protein sequence ID" value="TDQ67531.1"/>
    <property type="molecule type" value="Genomic_DNA"/>
</dbReference>
<dbReference type="GO" id="GO:0047372">
    <property type="term" value="F:monoacylglycerol lipase activity"/>
    <property type="evidence" value="ECO:0007669"/>
    <property type="project" value="TreeGrafter"/>
</dbReference>
<keyword evidence="3" id="KW-1185">Reference proteome</keyword>
<keyword evidence="2" id="KW-0378">Hydrolase</keyword>